<dbReference type="PRINTS" id="PR00418">
    <property type="entry name" value="TPI2FAMILY"/>
</dbReference>
<dbReference type="PANTHER" id="PTHR45866">
    <property type="entry name" value="DNA GYRASE/TOPOISOMERASE SUBUNIT B"/>
    <property type="match status" value="1"/>
</dbReference>
<dbReference type="Gene3D" id="3.30.565.10">
    <property type="entry name" value="Histidine kinase-like ATPase, C-terminal domain"/>
    <property type="match status" value="1"/>
</dbReference>
<evidence type="ECO:0000256" key="6">
    <source>
        <dbReference type="ARBA" id="ARBA00022741"/>
    </source>
</evidence>
<protein>
    <recommendedName>
        <fullName evidence="4">DNA topoisomerase (ATP-hydrolyzing)</fullName>
        <ecNumber evidence="4">5.6.2.2</ecNumber>
    </recommendedName>
</protein>
<dbReference type="PRINTS" id="PR01159">
    <property type="entry name" value="DNAGYRASEB"/>
</dbReference>
<dbReference type="EMBL" id="GG697241">
    <property type="protein sequence ID" value="EET89685.1"/>
    <property type="molecule type" value="Genomic_DNA"/>
</dbReference>
<evidence type="ECO:0000256" key="11">
    <source>
        <dbReference type="ARBA" id="ARBA00023235"/>
    </source>
</evidence>
<name>C7DIB1_MICA2</name>
<dbReference type="InterPro" id="IPR002288">
    <property type="entry name" value="DNA_gyrase_B_C"/>
</dbReference>
<sequence>MDENNYGARDIIVLSGPQGIRKRPAMYIGSTGSSGFIHLLYEVIDNSVDEAMAGYCKNILVKLGRENGVDYAEVTDDGRGIPVDIMPKEGKPAVEVIMTSIHAGAKFENKAYKVSGGLHGVGLTVVNALSSHTEVIVKRNSKVYRITFSRGVLTSGLEEIGTCGNETGTTIKFVPDTEIFSVDRFDTIQLTERLRYLSFLSPGLKIKLVDLREDSSEETNFYSENGIVDFINYLRGGKSDVSKPIIISKSDNSIKVDIGLQYVDGYNEELLSFVNKIKTPEGGTHVTGFRGALTRAITNYVQKNSKKKTSVNIEGEDTREGLIAVVAVMMQNPEFEGQTKEKLGNVNIKSVVENIAYTALSYYFEENPGEANKVIEKVSRAAEAREAAKRARELTRKKSLFEGAVLPGKLADCTESDPDKAEIFIVEGESAAGSSKQGRDRFYQAILPLRGKILNVEKATDEKIFNNAELHLMVTAFGTGIKEGFNIENLRYKKIILLTDADVDGSHIKTLLLTFFYRYLRPLIERGYIYIAQPPLYKVSHGREVKYAYSDSELSALMKENNGKGNVQRYKGLGEMNPEQLWETTMDPQKRIIKRISIKDAQIADAIFNILMGMDVVPRRKFLEEHSTEVSFLDV</sequence>
<dbReference type="Gene3D" id="3.30.230.10">
    <property type="match status" value="1"/>
</dbReference>
<keyword evidence="7" id="KW-0067">ATP-binding</keyword>
<evidence type="ECO:0000256" key="2">
    <source>
        <dbReference type="ARBA" id="ARBA00001946"/>
    </source>
</evidence>
<evidence type="ECO:0000256" key="3">
    <source>
        <dbReference type="ARBA" id="ARBA00010708"/>
    </source>
</evidence>
<dbReference type="Proteomes" id="UP000332487">
    <property type="component" value="Unassembled WGS sequence"/>
</dbReference>
<dbReference type="FunFam" id="3.40.50.670:FF:000002">
    <property type="entry name" value="DNA gyrase subunit B"/>
    <property type="match status" value="1"/>
</dbReference>
<dbReference type="InterPro" id="IPR036890">
    <property type="entry name" value="HATPase_C_sf"/>
</dbReference>
<dbReference type="InterPro" id="IPR006171">
    <property type="entry name" value="TOPRIM_dom"/>
</dbReference>
<dbReference type="SUPFAM" id="SSF56719">
    <property type="entry name" value="Type II DNA topoisomerase"/>
    <property type="match status" value="1"/>
</dbReference>
<evidence type="ECO:0000256" key="4">
    <source>
        <dbReference type="ARBA" id="ARBA00012895"/>
    </source>
</evidence>
<feature type="domain" description="Toprim" evidence="12">
    <location>
        <begin position="421"/>
        <end position="535"/>
    </location>
</feature>
<keyword evidence="6" id="KW-0547">Nucleotide-binding</keyword>
<reference evidence="13 14" key="1">
    <citation type="journal article" date="2009" name="Genome Biol.">
        <title>Community-wide analysis of microbial genome sequence signatures.</title>
        <authorList>
            <person name="Dick G.J."/>
            <person name="Andersson A.F."/>
            <person name="Baker B.J."/>
            <person name="Simmons S.L."/>
            <person name="Thomas B.C."/>
            <person name="Yelton A.P."/>
            <person name="Banfield J.F."/>
        </authorList>
    </citation>
    <scope>NUCLEOTIDE SEQUENCE [LARGE SCALE GENOMIC DNA]</scope>
    <source>
        <strain evidence="13">ARMAN-2</strain>
    </source>
</reference>
<dbReference type="SUPFAM" id="SSF55874">
    <property type="entry name" value="ATPase domain of HSP90 chaperone/DNA topoisomerase II/histidine kinase"/>
    <property type="match status" value="1"/>
</dbReference>
<dbReference type="NCBIfam" id="NF004189">
    <property type="entry name" value="PRK05644.1"/>
    <property type="match status" value="1"/>
</dbReference>
<dbReference type="GO" id="GO:0003918">
    <property type="term" value="F:DNA topoisomerase type II (double strand cut, ATP-hydrolyzing) activity"/>
    <property type="evidence" value="ECO:0007669"/>
    <property type="project" value="UniProtKB-EC"/>
</dbReference>
<evidence type="ECO:0000256" key="1">
    <source>
        <dbReference type="ARBA" id="ARBA00000185"/>
    </source>
</evidence>
<gene>
    <name evidence="13" type="ORF">UNLARM2_0803</name>
</gene>
<dbReference type="CDD" id="cd03366">
    <property type="entry name" value="TOPRIM_TopoIIA_GyrB"/>
    <property type="match status" value="1"/>
</dbReference>
<keyword evidence="8" id="KW-0460">Magnesium</keyword>
<dbReference type="EC" id="5.6.2.2" evidence="4"/>
<dbReference type="SMART" id="SM00433">
    <property type="entry name" value="TOP2c"/>
    <property type="match status" value="1"/>
</dbReference>
<keyword evidence="9" id="KW-0799">Topoisomerase</keyword>
<dbReference type="InterPro" id="IPR001241">
    <property type="entry name" value="Topo_IIA"/>
</dbReference>
<dbReference type="GO" id="GO:0005524">
    <property type="term" value="F:ATP binding"/>
    <property type="evidence" value="ECO:0007669"/>
    <property type="project" value="UniProtKB-KW"/>
</dbReference>
<proteinExistence type="inferred from homology"/>
<dbReference type="InterPro" id="IPR013506">
    <property type="entry name" value="Topo_IIA_bsu_dom2"/>
</dbReference>
<evidence type="ECO:0000256" key="7">
    <source>
        <dbReference type="ARBA" id="ARBA00022840"/>
    </source>
</evidence>
<dbReference type="CDD" id="cd00822">
    <property type="entry name" value="TopoII_Trans_DNA_gyrase"/>
    <property type="match status" value="1"/>
</dbReference>
<comment type="catalytic activity">
    <reaction evidence="1">
        <text>ATP-dependent breakage, passage and rejoining of double-stranded DNA.</text>
        <dbReference type="EC" id="5.6.2.2"/>
    </reaction>
</comment>
<evidence type="ECO:0000313" key="13">
    <source>
        <dbReference type="EMBL" id="EET89685.1"/>
    </source>
</evidence>
<organism evidence="13 14">
    <name type="scientific">Candidatus Micrarchaeum acidiphilum ARMAN-2</name>
    <dbReference type="NCBI Taxonomy" id="425595"/>
    <lineage>
        <taxon>Archaea</taxon>
        <taxon>Candidatus Micrarchaeota</taxon>
        <taxon>Candidatus Micrarchaeia</taxon>
        <taxon>Candidatus Micrarchaeales</taxon>
        <taxon>Candidatus Micrarchaeaceae</taxon>
        <taxon>Candidatus Micrarchaeum</taxon>
    </lineage>
</organism>
<dbReference type="FunFam" id="3.30.230.10:FF:000005">
    <property type="entry name" value="DNA gyrase subunit B"/>
    <property type="match status" value="1"/>
</dbReference>
<evidence type="ECO:0000256" key="5">
    <source>
        <dbReference type="ARBA" id="ARBA00022723"/>
    </source>
</evidence>
<dbReference type="SMART" id="SM00387">
    <property type="entry name" value="HATPase_c"/>
    <property type="match status" value="1"/>
</dbReference>
<dbReference type="Gene3D" id="3.40.50.670">
    <property type="match status" value="1"/>
</dbReference>
<dbReference type="InterPro" id="IPR034160">
    <property type="entry name" value="TOPRIM_GyrB"/>
</dbReference>
<dbReference type="InterPro" id="IPR000565">
    <property type="entry name" value="Topo_IIA_B"/>
</dbReference>
<dbReference type="GO" id="GO:0006265">
    <property type="term" value="P:DNA topological change"/>
    <property type="evidence" value="ECO:0007669"/>
    <property type="project" value="InterPro"/>
</dbReference>
<dbReference type="Pfam" id="PF00204">
    <property type="entry name" value="DNA_gyraseB"/>
    <property type="match status" value="1"/>
</dbReference>
<dbReference type="GO" id="GO:0003677">
    <property type="term" value="F:DNA binding"/>
    <property type="evidence" value="ECO:0007669"/>
    <property type="project" value="UniProtKB-KW"/>
</dbReference>
<comment type="similarity">
    <text evidence="3">Belongs to the type II topoisomerase GyrB family.</text>
</comment>
<dbReference type="Pfam" id="PF01751">
    <property type="entry name" value="Toprim"/>
    <property type="match status" value="1"/>
</dbReference>
<evidence type="ECO:0000256" key="8">
    <source>
        <dbReference type="ARBA" id="ARBA00022842"/>
    </source>
</evidence>
<dbReference type="Pfam" id="PF02518">
    <property type="entry name" value="HATPase_c"/>
    <property type="match status" value="1"/>
</dbReference>
<keyword evidence="5" id="KW-0479">Metal-binding</keyword>
<keyword evidence="11" id="KW-0413">Isomerase</keyword>
<keyword evidence="10" id="KW-0238">DNA-binding</keyword>
<dbReference type="SUPFAM" id="SSF54211">
    <property type="entry name" value="Ribosomal protein S5 domain 2-like"/>
    <property type="match status" value="1"/>
</dbReference>
<dbReference type="Pfam" id="PF00986">
    <property type="entry name" value="DNA_gyraseB_C"/>
    <property type="match status" value="1"/>
</dbReference>
<evidence type="ECO:0000259" key="12">
    <source>
        <dbReference type="PROSITE" id="PS50880"/>
    </source>
</evidence>
<dbReference type="InterPro" id="IPR003594">
    <property type="entry name" value="HATPase_dom"/>
</dbReference>
<dbReference type="CDD" id="cd16928">
    <property type="entry name" value="HATPase_GyrB-like"/>
    <property type="match status" value="1"/>
</dbReference>
<evidence type="ECO:0000313" key="14">
    <source>
        <dbReference type="Proteomes" id="UP000332487"/>
    </source>
</evidence>
<evidence type="ECO:0000256" key="10">
    <source>
        <dbReference type="ARBA" id="ARBA00023125"/>
    </source>
</evidence>
<keyword evidence="14" id="KW-1185">Reference proteome</keyword>
<dbReference type="InterPro" id="IPR013759">
    <property type="entry name" value="Topo_IIA_B_C"/>
</dbReference>
<dbReference type="AlphaFoldDB" id="C7DIB1"/>
<dbReference type="InterPro" id="IPR020568">
    <property type="entry name" value="Ribosomal_Su5_D2-typ_SF"/>
</dbReference>
<reference evidence="13 14" key="2">
    <citation type="journal article" date="2010" name="Proc. Natl. Acad. Sci. U.S.A.">
        <title>Enigmatic, ultrasmall, uncultivated Archaea.</title>
        <authorList>
            <person name="Baker B.J."/>
            <person name="Comolli L.R."/>
            <person name="Dick G.J."/>
            <person name="Hauser L.J."/>
            <person name="Hyatt D."/>
            <person name="Dill B.D."/>
            <person name="Land M.L."/>
            <person name="Verberkmoes N.C."/>
            <person name="Hettich R.L."/>
            <person name="Banfield J.F."/>
        </authorList>
    </citation>
    <scope>NUCLEOTIDE SEQUENCE [LARGE SCALE GENOMIC DNA]</scope>
    <source>
        <strain evidence="13">ARMAN-2</strain>
    </source>
</reference>
<dbReference type="GO" id="GO:0046872">
    <property type="term" value="F:metal ion binding"/>
    <property type="evidence" value="ECO:0007669"/>
    <property type="project" value="UniProtKB-KW"/>
</dbReference>
<dbReference type="PANTHER" id="PTHR45866:SF1">
    <property type="entry name" value="DNA GYRASE SUBUNIT B, MITOCHONDRIAL"/>
    <property type="match status" value="1"/>
</dbReference>
<dbReference type="InterPro" id="IPR013760">
    <property type="entry name" value="Topo_IIA-like_dom_sf"/>
</dbReference>
<evidence type="ECO:0000256" key="9">
    <source>
        <dbReference type="ARBA" id="ARBA00023029"/>
    </source>
</evidence>
<comment type="cofactor">
    <cofactor evidence="2">
        <name>Mg(2+)</name>
        <dbReference type="ChEBI" id="CHEBI:18420"/>
    </cofactor>
</comment>
<dbReference type="PROSITE" id="PS50880">
    <property type="entry name" value="TOPRIM"/>
    <property type="match status" value="1"/>
</dbReference>
<dbReference type="InterPro" id="IPR014721">
    <property type="entry name" value="Ribsml_uS5_D2-typ_fold_subgr"/>
</dbReference>
<accession>C7DIB1</accession>